<dbReference type="EC" id="3.4.23.21" evidence="3"/>
<keyword evidence="9" id="KW-1015">Disulfide bond</keyword>
<evidence type="ECO:0000256" key="2">
    <source>
        <dbReference type="ARBA" id="ARBA00007447"/>
    </source>
</evidence>
<keyword evidence="7" id="KW-0378">Hydrolase</keyword>
<reference evidence="13 14" key="1">
    <citation type="submission" date="2016-07" db="EMBL/GenBank/DDBJ databases">
        <title>Pervasive Adenine N6-methylation of Active Genes in Fungi.</title>
        <authorList>
            <consortium name="DOE Joint Genome Institute"/>
            <person name="Mondo S.J."/>
            <person name="Dannebaum R.O."/>
            <person name="Kuo R.C."/>
            <person name="Labutti K."/>
            <person name="Haridas S."/>
            <person name="Kuo A."/>
            <person name="Salamov A."/>
            <person name="Ahrendt S.R."/>
            <person name="Lipzen A."/>
            <person name="Sullivan W."/>
            <person name="Andreopoulos W.B."/>
            <person name="Clum A."/>
            <person name="Lindquist E."/>
            <person name="Daum C."/>
            <person name="Ramamoorthy G.K."/>
            <person name="Gryganskyi A."/>
            <person name="Culley D."/>
            <person name="Magnuson J.K."/>
            <person name="James T.Y."/>
            <person name="O'Malley M.A."/>
            <person name="Stajich J.E."/>
            <person name="Spatafora J.W."/>
            <person name="Visel A."/>
            <person name="Grigoriev I.V."/>
        </authorList>
    </citation>
    <scope>NUCLEOTIDE SEQUENCE [LARGE SCALE GENOMIC DNA]</scope>
    <source>
        <strain evidence="13 14">NRRL 1336</strain>
    </source>
</reference>
<evidence type="ECO:0000256" key="6">
    <source>
        <dbReference type="ARBA" id="ARBA00022750"/>
    </source>
</evidence>
<evidence type="ECO:0000313" key="13">
    <source>
        <dbReference type="EMBL" id="ORZ08607.1"/>
    </source>
</evidence>
<dbReference type="Pfam" id="PF00026">
    <property type="entry name" value="Asp"/>
    <property type="match status" value="1"/>
</dbReference>
<dbReference type="PANTHER" id="PTHR47966:SF51">
    <property type="entry name" value="BETA-SITE APP-CLEAVING ENZYME, ISOFORM A-RELATED"/>
    <property type="match status" value="1"/>
</dbReference>
<dbReference type="InterPro" id="IPR033121">
    <property type="entry name" value="PEPTIDASE_A1"/>
</dbReference>
<dbReference type="EMBL" id="MCGE01000030">
    <property type="protein sequence ID" value="ORZ08607.1"/>
    <property type="molecule type" value="Genomic_DNA"/>
</dbReference>
<dbReference type="Gene3D" id="2.40.70.10">
    <property type="entry name" value="Acid Proteases"/>
    <property type="match status" value="2"/>
</dbReference>
<dbReference type="AlphaFoldDB" id="A0A1X2I3I7"/>
<feature type="domain" description="Peptidase A1" evidence="12">
    <location>
        <begin position="89"/>
        <end position="404"/>
    </location>
</feature>
<dbReference type="Proteomes" id="UP000193560">
    <property type="component" value="Unassembled WGS sequence"/>
</dbReference>
<evidence type="ECO:0000256" key="4">
    <source>
        <dbReference type="ARBA" id="ARBA00022670"/>
    </source>
</evidence>
<keyword evidence="14" id="KW-1185">Reference proteome</keyword>
<dbReference type="PANTHER" id="PTHR47966">
    <property type="entry name" value="BETA-SITE APP-CLEAVING ENZYME, ISOFORM A-RELATED"/>
    <property type="match status" value="1"/>
</dbReference>
<feature type="active site" evidence="8">
    <location>
        <position position="109"/>
    </location>
</feature>
<feature type="chain" id="PRO_5012439792" description="rhizopuspepsin" evidence="11">
    <location>
        <begin position="17"/>
        <end position="414"/>
    </location>
</feature>
<dbReference type="STRING" id="90262.A0A1X2I3I7"/>
<organism evidence="13 14">
    <name type="scientific">Absidia repens</name>
    <dbReference type="NCBI Taxonomy" id="90262"/>
    <lineage>
        <taxon>Eukaryota</taxon>
        <taxon>Fungi</taxon>
        <taxon>Fungi incertae sedis</taxon>
        <taxon>Mucoromycota</taxon>
        <taxon>Mucoromycotina</taxon>
        <taxon>Mucoromycetes</taxon>
        <taxon>Mucorales</taxon>
        <taxon>Cunninghamellaceae</taxon>
        <taxon>Absidia</taxon>
    </lineage>
</organism>
<evidence type="ECO:0000256" key="5">
    <source>
        <dbReference type="ARBA" id="ARBA00022729"/>
    </source>
</evidence>
<dbReference type="PRINTS" id="PR00792">
    <property type="entry name" value="PEPSIN"/>
</dbReference>
<dbReference type="FunFam" id="2.40.70.10:FF:000115">
    <property type="entry name" value="Lysosomal aspartic protease"/>
    <property type="match status" value="1"/>
</dbReference>
<name>A0A1X2I3I7_9FUNG</name>
<dbReference type="GO" id="GO:0004190">
    <property type="term" value="F:aspartic-type endopeptidase activity"/>
    <property type="evidence" value="ECO:0007669"/>
    <property type="project" value="UniProtKB-KW"/>
</dbReference>
<gene>
    <name evidence="13" type="ORF">BCR42DRAFT_471593</name>
</gene>
<evidence type="ECO:0000256" key="10">
    <source>
        <dbReference type="SAM" id="MobiDB-lite"/>
    </source>
</evidence>
<sequence length="414" mass="44717">MPLYFILLWCSIYVCGLVIGSSTDGVHVIPLKSYRASSIPASVASKLITEETAEGGEEPSEVDNSIPSLPADTYGSGSSKINSFKDVLWYTTITIGTGEGQQQLTVDVDTGSADLFIPGSMCGASCNGHNTYDPTKSATSEESINSFGLSFADESYVNGTVYRDTVSLGGLVVEKQAFGVATVYSQQMKKDTFAPDGLFGLGFASLSHIGMTPLLDNLYNQRKIKARIFGIRLDRSGADGEQGELTLGGYNEQHVQGKIVYAPVTDAKFWQIELDYVSVGKRLLASRQKFVVDTGSTLINANEVFVKNLYSSIPGARRLANSKYWTVPKAKIPVLVLTIGGTQFTIDPSNFCTGPDNDSADGTDRCYGGIVADVEPNAPWIVGGIFLKNVYSIFDMDQKRIGFSQLKNIQPTDQ</sequence>
<keyword evidence="6" id="KW-0064">Aspartyl protease</keyword>
<proteinExistence type="inferred from homology"/>
<comment type="caution">
    <text evidence="13">The sequence shown here is derived from an EMBL/GenBank/DDBJ whole genome shotgun (WGS) entry which is preliminary data.</text>
</comment>
<evidence type="ECO:0000256" key="8">
    <source>
        <dbReference type="PIRSR" id="PIRSR601461-1"/>
    </source>
</evidence>
<dbReference type="CDD" id="cd05471">
    <property type="entry name" value="pepsin_like"/>
    <property type="match status" value="1"/>
</dbReference>
<evidence type="ECO:0000256" key="9">
    <source>
        <dbReference type="PIRSR" id="PIRSR601461-2"/>
    </source>
</evidence>
<accession>A0A1X2I3I7</accession>
<dbReference type="InterPro" id="IPR001461">
    <property type="entry name" value="Aspartic_peptidase_A1"/>
</dbReference>
<dbReference type="SUPFAM" id="SSF50630">
    <property type="entry name" value="Acid proteases"/>
    <property type="match status" value="1"/>
</dbReference>
<dbReference type="OrthoDB" id="15189at2759"/>
<dbReference type="GO" id="GO:0006508">
    <property type="term" value="P:proteolysis"/>
    <property type="evidence" value="ECO:0007669"/>
    <property type="project" value="UniProtKB-KW"/>
</dbReference>
<evidence type="ECO:0000256" key="7">
    <source>
        <dbReference type="ARBA" id="ARBA00022801"/>
    </source>
</evidence>
<dbReference type="InterPro" id="IPR021109">
    <property type="entry name" value="Peptidase_aspartic_dom_sf"/>
</dbReference>
<evidence type="ECO:0000259" key="12">
    <source>
        <dbReference type="PROSITE" id="PS51767"/>
    </source>
</evidence>
<keyword evidence="4" id="KW-0645">Protease</keyword>
<evidence type="ECO:0000313" key="14">
    <source>
        <dbReference type="Proteomes" id="UP000193560"/>
    </source>
</evidence>
<comment type="similarity">
    <text evidence="2">Belongs to the peptidase A1 family.</text>
</comment>
<evidence type="ECO:0000256" key="3">
    <source>
        <dbReference type="ARBA" id="ARBA00013205"/>
    </source>
</evidence>
<feature type="active site" evidence="8">
    <location>
        <position position="293"/>
    </location>
</feature>
<feature type="compositionally biased region" description="Acidic residues" evidence="10">
    <location>
        <begin position="52"/>
        <end position="61"/>
    </location>
</feature>
<dbReference type="InterPro" id="IPR034164">
    <property type="entry name" value="Pepsin-like_dom"/>
</dbReference>
<feature type="region of interest" description="Disordered" evidence="10">
    <location>
        <begin position="52"/>
        <end position="71"/>
    </location>
</feature>
<comment type="catalytic activity">
    <reaction evidence="1">
        <text>Hydrolysis of proteins with broad specificity similar to that of pepsin A, preferring hydrophobic residues at P1 and P1'. Clots milk and activates trypsinogen. Does not cleave 4-Gln-|-His-5, but does cleave 10-His-|-Leu-11 and 12-Val-|-Glu-13 in B chain of insulin.</text>
        <dbReference type="EC" id="3.4.23.21"/>
    </reaction>
</comment>
<evidence type="ECO:0000256" key="1">
    <source>
        <dbReference type="ARBA" id="ARBA00001130"/>
    </source>
</evidence>
<feature type="signal peptide" evidence="11">
    <location>
        <begin position="1"/>
        <end position="16"/>
    </location>
</feature>
<protein>
    <recommendedName>
        <fullName evidence="3">rhizopuspepsin</fullName>
        <ecNumber evidence="3">3.4.23.21</ecNumber>
    </recommendedName>
</protein>
<keyword evidence="5 11" id="KW-0732">Signal</keyword>
<dbReference type="PROSITE" id="PS51767">
    <property type="entry name" value="PEPTIDASE_A1"/>
    <property type="match status" value="1"/>
</dbReference>
<feature type="disulfide bond" evidence="9">
    <location>
        <begin position="122"/>
        <end position="126"/>
    </location>
</feature>
<evidence type="ECO:0000256" key="11">
    <source>
        <dbReference type="SAM" id="SignalP"/>
    </source>
</evidence>